<evidence type="ECO:0000256" key="1">
    <source>
        <dbReference type="ARBA" id="ARBA00004196"/>
    </source>
</evidence>
<feature type="domain" description="Thioredoxin" evidence="5">
    <location>
        <begin position="239"/>
        <end position="377"/>
    </location>
</feature>
<evidence type="ECO:0000313" key="6">
    <source>
        <dbReference type="EMBL" id="KAA2371469.1"/>
    </source>
</evidence>
<dbReference type="SUPFAM" id="SSF52833">
    <property type="entry name" value="Thioredoxin-like"/>
    <property type="match status" value="1"/>
</dbReference>
<dbReference type="RefSeq" id="WP_149887019.1">
    <property type="nucleotide sequence ID" value="NZ_CATVWL010000007.1"/>
</dbReference>
<dbReference type="InterPro" id="IPR025380">
    <property type="entry name" value="DUF4369"/>
</dbReference>
<sequence>MKNWIYAALAALFATGCAPHGGYTLTGEVPEAWEGKPVVLFTTDAGQAEAIDSTTVANGKFRLQGVLDAPRNCRVAVYLDPENRSDRNLTVTFPVFLDSTAVNAVCDASKSDPVFTLAGGATQTEWQAYRAALEPLAEERNRAFRDYVEAFYNGGDEAKGIELARRVDEKAGLIRDFKIAYVREHPASAVSLAIVQELCDRQSRLDRAQMESLMDALAPQARESAAGRYAAACIRDKRIVEGQPLPDLELPDAEGVVRRVSDFIRPGHYTLVEIWASWCMPCRGEIPFVRRAYDRYHRKGFDVLYVSIDSDAGNWKQALGEEKMPWPQLLDTGRTSFTTYETSAVPTSILVDGEGRICRLNARGGWLDGVLEEIYGK</sequence>
<dbReference type="Pfam" id="PF08534">
    <property type="entry name" value="Redoxin"/>
    <property type="match status" value="1"/>
</dbReference>
<evidence type="ECO:0000256" key="2">
    <source>
        <dbReference type="ARBA" id="ARBA00022748"/>
    </source>
</evidence>
<dbReference type="Gene3D" id="3.40.30.10">
    <property type="entry name" value="Glutaredoxin"/>
    <property type="match status" value="1"/>
</dbReference>
<keyword evidence="2" id="KW-0201">Cytochrome c-type biogenesis</keyword>
<name>A0A5B3GEP1_9BACT</name>
<organism evidence="6 7">
    <name type="scientific">Alistipes shahii</name>
    <dbReference type="NCBI Taxonomy" id="328814"/>
    <lineage>
        <taxon>Bacteria</taxon>
        <taxon>Pseudomonadati</taxon>
        <taxon>Bacteroidota</taxon>
        <taxon>Bacteroidia</taxon>
        <taxon>Bacteroidales</taxon>
        <taxon>Rikenellaceae</taxon>
        <taxon>Alistipes</taxon>
    </lineage>
</organism>
<dbReference type="GO" id="GO:0016491">
    <property type="term" value="F:oxidoreductase activity"/>
    <property type="evidence" value="ECO:0007669"/>
    <property type="project" value="InterPro"/>
</dbReference>
<dbReference type="GO" id="GO:0030313">
    <property type="term" value="C:cell envelope"/>
    <property type="evidence" value="ECO:0007669"/>
    <property type="project" value="UniProtKB-SubCell"/>
</dbReference>
<keyword evidence="4" id="KW-0676">Redox-active center</keyword>
<dbReference type="PANTHER" id="PTHR42852:SF6">
    <property type="entry name" value="THIOL:DISULFIDE INTERCHANGE PROTEIN DSBE"/>
    <property type="match status" value="1"/>
</dbReference>
<proteinExistence type="predicted"/>
<evidence type="ECO:0000259" key="5">
    <source>
        <dbReference type="PROSITE" id="PS51352"/>
    </source>
</evidence>
<evidence type="ECO:0000256" key="3">
    <source>
        <dbReference type="ARBA" id="ARBA00023157"/>
    </source>
</evidence>
<dbReference type="GO" id="GO:0017004">
    <property type="term" value="P:cytochrome complex assembly"/>
    <property type="evidence" value="ECO:0007669"/>
    <property type="project" value="UniProtKB-KW"/>
</dbReference>
<dbReference type="PANTHER" id="PTHR42852">
    <property type="entry name" value="THIOL:DISULFIDE INTERCHANGE PROTEIN DSBE"/>
    <property type="match status" value="1"/>
</dbReference>
<evidence type="ECO:0000313" key="7">
    <source>
        <dbReference type="Proteomes" id="UP000323567"/>
    </source>
</evidence>
<gene>
    <name evidence="6" type="ORF">F2Y13_03615</name>
</gene>
<dbReference type="Proteomes" id="UP000323567">
    <property type="component" value="Unassembled WGS sequence"/>
</dbReference>
<comment type="subcellular location">
    <subcellularLocation>
        <location evidence="1">Cell envelope</location>
    </subcellularLocation>
</comment>
<dbReference type="AlphaFoldDB" id="A0A5B3GEP1"/>
<accession>A0A5B3GEP1</accession>
<dbReference type="EMBL" id="VVXK01000003">
    <property type="protein sequence ID" value="KAA2371469.1"/>
    <property type="molecule type" value="Genomic_DNA"/>
</dbReference>
<dbReference type="InterPro" id="IPR013766">
    <property type="entry name" value="Thioredoxin_domain"/>
</dbReference>
<dbReference type="InterPro" id="IPR036249">
    <property type="entry name" value="Thioredoxin-like_sf"/>
</dbReference>
<dbReference type="Pfam" id="PF14289">
    <property type="entry name" value="DUF4369"/>
    <property type="match status" value="1"/>
</dbReference>
<dbReference type="InterPro" id="IPR013740">
    <property type="entry name" value="Redoxin"/>
</dbReference>
<dbReference type="CDD" id="cd02966">
    <property type="entry name" value="TlpA_like_family"/>
    <property type="match status" value="1"/>
</dbReference>
<reference evidence="6 7" key="1">
    <citation type="journal article" date="2019" name="Nat. Med.">
        <title>A library of human gut bacterial isolates paired with longitudinal multiomics data enables mechanistic microbiome research.</title>
        <authorList>
            <person name="Poyet M."/>
            <person name="Groussin M."/>
            <person name="Gibbons S.M."/>
            <person name="Avila-Pacheco J."/>
            <person name="Jiang X."/>
            <person name="Kearney S.M."/>
            <person name="Perrotta A.R."/>
            <person name="Berdy B."/>
            <person name="Zhao S."/>
            <person name="Lieberman T.D."/>
            <person name="Swanson P.K."/>
            <person name="Smith M."/>
            <person name="Roesemann S."/>
            <person name="Alexander J.E."/>
            <person name="Rich S.A."/>
            <person name="Livny J."/>
            <person name="Vlamakis H."/>
            <person name="Clish C."/>
            <person name="Bullock K."/>
            <person name="Deik A."/>
            <person name="Scott J."/>
            <person name="Pierce K.A."/>
            <person name="Xavier R.J."/>
            <person name="Alm E.J."/>
        </authorList>
    </citation>
    <scope>NUCLEOTIDE SEQUENCE [LARGE SCALE GENOMIC DNA]</scope>
    <source>
        <strain evidence="6 7">BIOML-A2</strain>
    </source>
</reference>
<evidence type="ECO:0000256" key="4">
    <source>
        <dbReference type="ARBA" id="ARBA00023284"/>
    </source>
</evidence>
<dbReference type="PROSITE" id="PS51257">
    <property type="entry name" value="PROKAR_LIPOPROTEIN"/>
    <property type="match status" value="1"/>
</dbReference>
<dbReference type="PROSITE" id="PS51352">
    <property type="entry name" value="THIOREDOXIN_2"/>
    <property type="match status" value="1"/>
</dbReference>
<dbReference type="InterPro" id="IPR050553">
    <property type="entry name" value="Thioredoxin_ResA/DsbE_sf"/>
</dbReference>
<keyword evidence="3" id="KW-1015">Disulfide bond</keyword>
<protein>
    <submittedName>
        <fullName evidence="6">AhpC/TSA family protein</fullName>
    </submittedName>
</protein>
<comment type="caution">
    <text evidence="6">The sequence shown here is derived from an EMBL/GenBank/DDBJ whole genome shotgun (WGS) entry which is preliminary data.</text>
</comment>